<dbReference type="PROSITE" id="PS50873">
    <property type="entry name" value="PEROXIDASE_4"/>
    <property type="match status" value="1"/>
</dbReference>
<keyword evidence="18" id="KW-0964">Secreted</keyword>
<evidence type="ECO:0000256" key="8">
    <source>
        <dbReference type="ARBA" id="ARBA00022837"/>
    </source>
</evidence>
<keyword evidence="7 15" id="KW-0479">Metal-binding</keyword>
<keyword evidence="12" id="KW-0325">Glycoprotein</keyword>
<dbReference type="Proteomes" id="UP001188597">
    <property type="component" value="Unassembled WGS sequence"/>
</dbReference>
<dbReference type="EMBL" id="JAVXUP010000128">
    <property type="protein sequence ID" value="KAK3037139.1"/>
    <property type="molecule type" value="Genomic_DNA"/>
</dbReference>
<keyword evidence="5 18" id="KW-0575">Peroxidase</keyword>
<comment type="function">
    <text evidence="2">Removal of H(2)O(2), oxidation of toxic reductants, biosynthesis and degradation of lignin, suberization, auxin catabolism, response to environmental stresses such as wounding, pathogen attack and oxidative stress. These functions might be dependent on each isozyme/isoform in each plant tissue.</text>
</comment>
<dbReference type="SUPFAM" id="SSF48113">
    <property type="entry name" value="Heme-dependent peroxidases"/>
    <property type="match status" value="1"/>
</dbReference>
<comment type="cofactor">
    <cofactor evidence="15 18">
        <name>heme b</name>
        <dbReference type="ChEBI" id="CHEBI:60344"/>
    </cofactor>
    <text evidence="15 18">Binds 1 heme b (iron(II)-protoporphyrin IX) group per subunit.</text>
</comment>
<feature type="active site" description="Proton acceptor" evidence="13">
    <location>
        <position position="64"/>
    </location>
</feature>
<dbReference type="FunFam" id="1.10.420.10:FF:000006">
    <property type="entry name" value="Peroxidase"/>
    <property type="match status" value="1"/>
</dbReference>
<protein>
    <recommendedName>
        <fullName evidence="4 18">Peroxidase</fullName>
        <ecNumber evidence="4 18">1.11.1.7</ecNumber>
    </recommendedName>
</protein>
<dbReference type="InterPro" id="IPR010255">
    <property type="entry name" value="Haem_peroxidase_sf"/>
</dbReference>
<dbReference type="Gene3D" id="1.10.520.10">
    <property type="match status" value="1"/>
</dbReference>
<dbReference type="InterPro" id="IPR000823">
    <property type="entry name" value="Peroxidase_pln"/>
</dbReference>
<feature type="binding site" evidence="14">
    <location>
        <position position="163"/>
    </location>
    <ligand>
        <name>substrate</name>
    </ligand>
</feature>
<accession>A0AA89BBD9</accession>
<evidence type="ECO:0000259" key="19">
    <source>
        <dbReference type="PROSITE" id="PS50873"/>
    </source>
</evidence>
<keyword evidence="6 18" id="KW-0349">Heme</keyword>
<dbReference type="PROSITE" id="PS00435">
    <property type="entry name" value="PEROXIDASE_1"/>
    <property type="match status" value="1"/>
</dbReference>
<evidence type="ECO:0000256" key="13">
    <source>
        <dbReference type="PIRSR" id="PIRSR600823-1"/>
    </source>
</evidence>
<feature type="binding site" evidence="15">
    <location>
        <position position="253"/>
    </location>
    <ligand>
        <name>Ca(2+)</name>
        <dbReference type="ChEBI" id="CHEBI:29108"/>
        <label>2</label>
    </ligand>
</feature>
<reference evidence="20" key="1">
    <citation type="submission" date="2022-12" db="EMBL/GenBank/DDBJ databases">
        <title>Draft genome assemblies for two species of Escallonia (Escalloniales).</title>
        <authorList>
            <person name="Chanderbali A."/>
            <person name="Dervinis C."/>
            <person name="Anghel I."/>
            <person name="Soltis D."/>
            <person name="Soltis P."/>
            <person name="Zapata F."/>
        </authorList>
    </citation>
    <scope>NUCLEOTIDE SEQUENCE</scope>
    <source>
        <strain evidence="20">UCBG64.0493</strain>
        <tissue evidence="20">Leaf</tissue>
    </source>
</reference>
<dbReference type="InterPro" id="IPR033905">
    <property type="entry name" value="Secretory_peroxidase"/>
</dbReference>
<feature type="disulfide bond" evidence="17">
    <location>
        <begin position="66"/>
        <end position="75"/>
    </location>
</feature>
<dbReference type="Gene3D" id="1.10.420.10">
    <property type="entry name" value="Peroxidase, domain 2"/>
    <property type="match status" value="1"/>
</dbReference>
<dbReference type="AlphaFoldDB" id="A0AA89BBD9"/>
<evidence type="ECO:0000256" key="15">
    <source>
        <dbReference type="PIRSR" id="PIRSR600823-3"/>
    </source>
</evidence>
<feature type="binding site" evidence="15">
    <location>
        <position position="74"/>
    </location>
    <ligand>
        <name>Ca(2+)</name>
        <dbReference type="ChEBI" id="CHEBI:29108"/>
        <label>1</label>
    </ligand>
</feature>
<dbReference type="GO" id="GO:0140825">
    <property type="term" value="F:lactoperoxidase activity"/>
    <property type="evidence" value="ECO:0007669"/>
    <property type="project" value="UniProtKB-EC"/>
</dbReference>
<keyword evidence="21" id="KW-1185">Reference proteome</keyword>
<dbReference type="GO" id="GO:0042744">
    <property type="term" value="P:hydrogen peroxide catabolic process"/>
    <property type="evidence" value="ECO:0007669"/>
    <property type="project" value="UniProtKB-KW"/>
</dbReference>
<dbReference type="EC" id="1.11.1.7" evidence="4 18"/>
<feature type="disulfide bond" evidence="17">
    <location>
        <begin position="122"/>
        <end position="317"/>
    </location>
</feature>
<evidence type="ECO:0000256" key="12">
    <source>
        <dbReference type="ARBA" id="ARBA00023180"/>
    </source>
</evidence>
<evidence type="ECO:0000256" key="6">
    <source>
        <dbReference type="ARBA" id="ARBA00022617"/>
    </source>
</evidence>
<dbReference type="PRINTS" id="PR00461">
    <property type="entry name" value="PLPEROXIDASE"/>
</dbReference>
<dbReference type="GO" id="GO:0046872">
    <property type="term" value="F:metal ion binding"/>
    <property type="evidence" value="ECO:0007669"/>
    <property type="project" value="UniProtKB-UniRule"/>
</dbReference>
<sequence length="321" mass="34729">MAIITALLISSLLIFSVPFPANALSLNYYDETCPGAEAIITKAVKEATTSDKKVPAALLRMHFHDCFIRVDNQGCDASILLSSVGKNTAEKDGPPNVSLHAFYVIHDAKKQIEALCPGVVSCADILALAARDSVALSGGPTWDVPKGRKDGRISKASETIQMPAPTFNLSQLQQSFSQRGLSMDDLVALSGGHTLGFAHCSSFRNRIHFFNTTHDIDPSLHPSFAASLKSICPINNKMKNAGTTMDPSSTTFDNTYFKLILQRKSLFSSDQALLTSPKTKDLVSKFASSQKAFSKAFVKSMIKMSSITGGQEVRKDCNMVN</sequence>
<evidence type="ECO:0000256" key="5">
    <source>
        <dbReference type="ARBA" id="ARBA00022559"/>
    </source>
</evidence>
<comment type="caution">
    <text evidence="20">The sequence shown here is derived from an EMBL/GenBank/DDBJ whole genome shotgun (WGS) entry which is preliminary data.</text>
</comment>
<dbReference type="GO" id="GO:0006979">
    <property type="term" value="P:response to oxidative stress"/>
    <property type="evidence" value="ECO:0007669"/>
    <property type="project" value="UniProtKB-UniRule"/>
</dbReference>
<keyword evidence="9 18" id="KW-0560">Oxidoreductase</keyword>
<feature type="disulfide bond" evidence="17">
    <location>
        <begin position="33"/>
        <end position="116"/>
    </location>
</feature>
<feature type="binding site" evidence="15">
    <location>
        <position position="246"/>
    </location>
    <ligand>
        <name>Ca(2+)</name>
        <dbReference type="ChEBI" id="CHEBI:29108"/>
        <label>2</label>
    </ligand>
</feature>
<dbReference type="CDD" id="cd00693">
    <property type="entry name" value="secretory_peroxidase"/>
    <property type="match status" value="1"/>
</dbReference>
<comment type="similarity">
    <text evidence="18">Belongs to the peroxidase family. Classical plant (class III) peroxidase subfamily.</text>
</comment>
<evidence type="ECO:0000256" key="17">
    <source>
        <dbReference type="PIRSR" id="PIRSR600823-5"/>
    </source>
</evidence>
<feature type="signal peptide" evidence="18">
    <location>
        <begin position="1"/>
        <end position="23"/>
    </location>
</feature>
<dbReference type="GO" id="GO:0005576">
    <property type="term" value="C:extracellular region"/>
    <property type="evidence" value="ECO:0007669"/>
    <property type="project" value="UniProtKB-SubCell"/>
</dbReference>
<evidence type="ECO:0000256" key="9">
    <source>
        <dbReference type="ARBA" id="ARBA00023002"/>
    </source>
</evidence>
<keyword evidence="18" id="KW-0376">Hydrogen peroxide</keyword>
<evidence type="ECO:0000313" key="21">
    <source>
        <dbReference type="Proteomes" id="UP001188597"/>
    </source>
</evidence>
<dbReference type="InterPro" id="IPR002016">
    <property type="entry name" value="Haem_peroxidase"/>
</dbReference>
<comment type="cofactor">
    <cofactor evidence="15 18">
        <name>Ca(2+)</name>
        <dbReference type="ChEBI" id="CHEBI:29108"/>
    </cofactor>
    <text evidence="15 18">Binds 2 calcium ions per subunit.</text>
</comment>
<comment type="catalytic activity">
    <reaction evidence="1 18">
        <text>2 a phenolic donor + H2O2 = 2 a phenolic radical donor + 2 H2O</text>
        <dbReference type="Rhea" id="RHEA:56136"/>
        <dbReference type="ChEBI" id="CHEBI:15377"/>
        <dbReference type="ChEBI" id="CHEBI:16240"/>
        <dbReference type="ChEBI" id="CHEBI:139520"/>
        <dbReference type="ChEBI" id="CHEBI:139521"/>
        <dbReference type="EC" id="1.11.1.7"/>
    </reaction>
</comment>
<evidence type="ECO:0000256" key="4">
    <source>
        <dbReference type="ARBA" id="ARBA00012313"/>
    </source>
</evidence>
<evidence type="ECO:0000313" key="20">
    <source>
        <dbReference type="EMBL" id="KAK3037139.1"/>
    </source>
</evidence>
<gene>
    <name evidence="20" type="ORF">RJ639_031026</name>
</gene>
<keyword evidence="8 15" id="KW-0106">Calcium</keyword>
<feature type="binding site" evidence="15">
    <location>
        <position position="76"/>
    </location>
    <ligand>
        <name>Ca(2+)</name>
        <dbReference type="ChEBI" id="CHEBI:29108"/>
        <label>1</label>
    </ligand>
</feature>
<keyword evidence="18" id="KW-0732">Signal</keyword>
<feature type="domain" description="Plant heme peroxidase family profile" evidence="19">
    <location>
        <begin position="23"/>
        <end position="321"/>
    </location>
</feature>
<dbReference type="Pfam" id="PF00141">
    <property type="entry name" value="peroxidase"/>
    <property type="match status" value="1"/>
</dbReference>
<proteinExistence type="inferred from homology"/>
<evidence type="ECO:0000256" key="3">
    <source>
        <dbReference type="ARBA" id="ARBA00006873"/>
    </source>
</evidence>
<evidence type="ECO:0000256" key="11">
    <source>
        <dbReference type="ARBA" id="ARBA00023157"/>
    </source>
</evidence>
<evidence type="ECO:0000256" key="18">
    <source>
        <dbReference type="RuleBase" id="RU362060"/>
    </source>
</evidence>
<evidence type="ECO:0000256" key="1">
    <source>
        <dbReference type="ARBA" id="ARBA00000189"/>
    </source>
</evidence>
<dbReference type="PRINTS" id="PR00458">
    <property type="entry name" value="PEROXIDASE"/>
</dbReference>
<keyword evidence="11 17" id="KW-1015">Disulfide bond</keyword>
<evidence type="ECO:0000256" key="16">
    <source>
        <dbReference type="PIRSR" id="PIRSR600823-4"/>
    </source>
</evidence>
<evidence type="ECO:0000256" key="7">
    <source>
        <dbReference type="ARBA" id="ARBA00022723"/>
    </source>
</evidence>
<keyword evidence="10 15" id="KW-0408">Iron</keyword>
<comment type="subcellular location">
    <subcellularLocation>
        <location evidence="18">Secreted</location>
    </subcellularLocation>
</comment>
<feature type="binding site" evidence="15">
    <location>
        <position position="194"/>
    </location>
    <ligand>
        <name>Ca(2+)</name>
        <dbReference type="ChEBI" id="CHEBI:29108"/>
        <label>2</label>
    </ligand>
</feature>
<evidence type="ECO:0000256" key="2">
    <source>
        <dbReference type="ARBA" id="ARBA00002322"/>
    </source>
</evidence>
<evidence type="ECO:0000256" key="10">
    <source>
        <dbReference type="ARBA" id="ARBA00023004"/>
    </source>
</evidence>
<name>A0AA89BBD9_9ASTE</name>
<dbReference type="PANTHER" id="PTHR31235">
    <property type="entry name" value="PEROXIDASE 25-RELATED"/>
    <property type="match status" value="1"/>
</dbReference>
<feature type="site" description="Transition state stabilizer" evidence="16">
    <location>
        <position position="60"/>
    </location>
</feature>
<comment type="similarity">
    <text evidence="3">Belongs to the peroxidase family. Ascorbate peroxidase subfamily.</text>
</comment>
<feature type="binding site" evidence="15">
    <location>
        <position position="78"/>
    </location>
    <ligand>
        <name>Ca(2+)</name>
        <dbReference type="ChEBI" id="CHEBI:29108"/>
        <label>1</label>
    </ligand>
</feature>
<feature type="disulfide bond" evidence="17">
    <location>
        <begin position="200"/>
        <end position="232"/>
    </location>
</feature>
<dbReference type="GO" id="GO:0020037">
    <property type="term" value="F:heme binding"/>
    <property type="evidence" value="ECO:0007669"/>
    <property type="project" value="UniProtKB-UniRule"/>
</dbReference>
<feature type="binding site" description="axial binding residue" evidence="15">
    <location>
        <position position="193"/>
    </location>
    <ligand>
        <name>heme b</name>
        <dbReference type="ChEBI" id="CHEBI:60344"/>
    </ligand>
    <ligandPart>
        <name>Fe</name>
        <dbReference type="ChEBI" id="CHEBI:18248"/>
    </ligandPart>
</feature>
<feature type="binding site" evidence="15">
    <location>
        <position position="90"/>
    </location>
    <ligand>
        <name>Ca(2+)</name>
        <dbReference type="ChEBI" id="CHEBI:29108"/>
        <label>1</label>
    </ligand>
</feature>
<feature type="chain" id="PRO_5041515806" description="Peroxidase" evidence="18">
    <location>
        <begin position="24"/>
        <end position="321"/>
    </location>
</feature>
<organism evidence="20 21">
    <name type="scientific">Escallonia herrerae</name>
    <dbReference type="NCBI Taxonomy" id="1293975"/>
    <lineage>
        <taxon>Eukaryota</taxon>
        <taxon>Viridiplantae</taxon>
        <taxon>Streptophyta</taxon>
        <taxon>Embryophyta</taxon>
        <taxon>Tracheophyta</taxon>
        <taxon>Spermatophyta</taxon>
        <taxon>Magnoliopsida</taxon>
        <taxon>eudicotyledons</taxon>
        <taxon>Gunneridae</taxon>
        <taxon>Pentapetalae</taxon>
        <taxon>asterids</taxon>
        <taxon>campanulids</taxon>
        <taxon>Escalloniales</taxon>
        <taxon>Escalloniaceae</taxon>
        <taxon>Escallonia</taxon>
    </lineage>
</organism>
<feature type="binding site" evidence="15">
    <location>
        <position position="65"/>
    </location>
    <ligand>
        <name>Ca(2+)</name>
        <dbReference type="ChEBI" id="CHEBI:29108"/>
        <label>1</label>
    </ligand>
</feature>
<dbReference type="FunFam" id="1.10.520.10:FF:000001">
    <property type="entry name" value="Peroxidase"/>
    <property type="match status" value="1"/>
</dbReference>
<evidence type="ECO:0000256" key="14">
    <source>
        <dbReference type="PIRSR" id="PIRSR600823-2"/>
    </source>
</evidence>
<dbReference type="InterPro" id="IPR019793">
    <property type="entry name" value="Peroxidases_heam-ligand_BS"/>
</dbReference>